<dbReference type="CDD" id="cd00009">
    <property type="entry name" value="AAA"/>
    <property type="match status" value="1"/>
</dbReference>
<evidence type="ECO:0000313" key="3">
    <source>
        <dbReference type="Proteomes" id="UP001165367"/>
    </source>
</evidence>
<keyword evidence="2" id="KW-0547">Nucleotide-binding</keyword>
<gene>
    <name evidence="2" type="ORF">LZZ85_13250</name>
</gene>
<keyword evidence="3" id="KW-1185">Reference proteome</keyword>
<dbReference type="Pfam" id="PF00004">
    <property type="entry name" value="AAA"/>
    <property type="match status" value="1"/>
</dbReference>
<dbReference type="RefSeq" id="WP_237872448.1">
    <property type="nucleotide sequence ID" value="NZ_JAKLTR010000007.1"/>
</dbReference>
<sequence length="1524" mass="173293">MAELIYETQMIGFSSEPKPMAMENRSFPYNGISDRRFEELLFSVVKVTLDQQPFRDFDKIALLNGVREKGRDCVLYRNNKQYGLIQCKKYDQLLSISMLGAEIIKFVLYSIKYPELIHDRNDFTYFIAVSKGFANECHDFINNFNDRILNEPRLAKWLSDHLASGSLSSLELRECQGDIDEILSKIKVRPILPQDIDLLLSMPQASHLVPLFFQVKVIEIPVGASSLPNNTSEVLGRERLLQELGRASVALRSEANEFDDIPDSHIWRNETDRLLKWINAPKDLDKKDRPMNICLLAGNAGMGKTVILKDLYESLHEQELPVLALKADKLYTGTIQDLQQKLHLSVPVFDFLDQCAANFEKTILLIDQIDALSQSMSSDPIYLQVLREVIDTFGYSDSFDIVISVRIFDLHHDPNLRAYRQKHSVLVEKLGKEQVLEQLQKIGIEQSTISGKLLDLLCTPNNLNVYARIAGQVQSSAAISTLLGLYTELWKQKLIFVPPQTMVAQIRVRELLYRMANDMFSFQRISLSEIGYQDMARELDYVKSHRLVRSEAGQLQFFHQTFYDYVFAKCFVEQDGDLPTYIVSQGQSLFIRSAVSMIISYLREFDFNRYIGLLKHLFGDTKTAFHIKHLLVSLLAYQEQPTSAEFQLMAQVAGKSVVLSTLFLLKAGAGPWFDFARQNGLLAIPGSADDTAVMDVVMPDDEGTKLAYLDYRRNVLSLFVARNLGDRDANAWRFLHQIVDANVLWHVALYLLDWGTPQAKQFAERLGGLRPKDVNVYGHVLEQLLHSAPEFVFNKMLDELREDTTEDKSAANRYRDGTLMEKLIGIIPGKMIDGLFAMILPRIIGDAYDSGSALKKDYTFSAVLLYDEHLYGREYLYRILAQCLKNAAGKQDPAFYRFLQLNGRSVYKSVLRLLIFAMKDHHAIYVHEILGMFNYLMDHDALPAGSDFAGEFRSLFALAFPQMSADQQQGAVERIMAMVIPHESYVYRHGDVPQRVTSVGLGKFVMLQLLPSGYVSARPQLKRTFAELKRRFPSYHELPVSSVTAGIVQNPIPQQSAEKMTNQQWIESFRTYNSDERNSRRHFLKGGLFEHANAFHDIVKRVPSTEKVELISIAIATADIDPTYPIHGLLGLTKAGYDPLVVFSLFKRILLELEYSADTMPCILIAGYLVRQARVDIEVIDFLLAQTVVIPGQQRVLASYPVGETSINGLVTMGINSYHGSAIHELTLLRDSRYLDRIMVRLEEIFKEGPDESKACALFEFAQLNHLDTDRAFALFARALNAEENIHVLAAGIWSLQYMSNHDFSQLRPMLEKLVSADNLGREDADRLSGIILVHYLKDSQGADMLLFTLMEHSPGACTAILRNLVKFYNNPKYSKEQMNTVLVRLAALGDLSPDSKFRIRFNDMGAIMLSDIETFLDAYVGGDNFMLTEDFVSYLRDSTVVAPKKCATIFLRAFATGRRAPRLGREILNDEVTRLIVACLRLINGNDPQSETLRRELMAAFDLLLRDFRYRVNTDRIFEELSD</sequence>
<dbReference type="Gene3D" id="3.40.50.300">
    <property type="entry name" value="P-loop containing nucleotide triphosphate hydrolases"/>
    <property type="match status" value="1"/>
</dbReference>
<reference evidence="2" key="1">
    <citation type="submission" date="2022-01" db="EMBL/GenBank/DDBJ databases">
        <authorList>
            <person name="Jo J.-H."/>
            <person name="Im W.-T."/>
        </authorList>
    </citation>
    <scope>NUCLEOTIDE SEQUENCE</scope>
    <source>
        <strain evidence="2">NA20</strain>
    </source>
</reference>
<keyword evidence="2" id="KW-0067">ATP-binding</keyword>
<dbReference type="GO" id="GO:0005524">
    <property type="term" value="F:ATP binding"/>
    <property type="evidence" value="ECO:0007669"/>
    <property type="project" value="UniProtKB-KW"/>
</dbReference>
<dbReference type="EMBL" id="JAKLTR010000007">
    <property type="protein sequence ID" value="MCG2615261.1"/>
    <property type="molecule type" value="Genomic_DNA"/>
</dbReference>
<feature type="domain" description="ATPase AAA-type core" evidence="1">
    <location>
        <begin position="295"/>
        <end position="425"/>
    </location>
</feature>
<dbReference type="Proteomes" id="UP001165367">
    <property type="component" value="Unassembled WGS sequence"/>
</dbReference>
<evidence type="ECO:0000259" key="1">
    <source>
        <dbReference type="Pfam" id="PF00004"/>
    </source>
</evidence>
<dbReference type="InterPro" id="IPR027417">
    <property type="entry name" value="P-loop_NTPase"/>
</dbReference>
<protein>
    <submittedName>
        <fullName evidence="2">ATP-binding protein</fullName>
    </submittedName>
</protein>
<comment type="caution">
    <text evidence="2">The sequence shown here is derived from an EMBL/GenBank/DDBJ whole genome shotgun (WGS) entry which is preliminary data.</text>
</comment>
<dbReference type="InterPro" id="IPR003959">
    <property type="entry name" value="ATPase_AAA_core"/>
</dbReference>
<organism evidence="2 3">
    <name type="scientific">Terrimonas ginsenosidimutans</name>
    <dbReference type="NCBI Taxonomy" id="2908004"/>
    <lineage>
        <taxon>Bacteria</taxon>
        <taxon>Pseudomonadati</taxon>
        <taxon>Bacteroidota</taxon>
        <taxon>Chitinophagia</taxon>
        <taxon>Chitinophagales</taxon>
        <taxon>Chitinophagaceae</taxon>
        <taxon>Terrimonas</taxon>
    </lineage>
</organism>
<dbReference type="SUPFAM" id="SSF52540">
    <property type="entry name" value="P-loop containing nucleoside triphosphate hydrolases"/>
    <property type="match status" value="1"/>
</dbReference>
<evidence type="ECO:0000313" key="2">
    <source>
        <dbReference type="EMBL" id="MCG2615261.1"/>
    </source>
</evidence>
<accession>A0ABS9KSF4</accession>
<name>A0ABS9KSF4_9BACT</name>
<proteinExistence type="predicted"/>